<evidence type="ECO:0000313" key="2">
    <source>
        <dbReference type="EMBL" id="CUQ44388.1"/>
    </source>
</evidence>
<name>A0A174WIQ1_PARDI</name>
<dbReference type="InterPro" id="IPR005074">
    <property type="entry name" value="Peptidase_C39"/>
</dbReference>
<dbReference type="PROSITE" id="PS50990">
    <property type="entry name" value="PEPTIDASE_C39"/>
    <property type="match status" value="1"/>
</dbReference>
<evidence type="ECO:0000259" key="1">
    <source>
        <dbReference type="PROSITE" id="PS50990"/>
    </source>
</evidence>
<dbReference type="Gene3D" id="3.90.70.10">
    <property type="entry name" value="Cysteine proteinases"/>
    <property type="match status" value="1"/>
</dbReference>
<dbReference type="GO" id="GO:0016020">
    <property type="term" value="C:membrane"/>
    <property type="evidence" value="ECO:0007669"/>
    <property type="project" value="InterPro"/>
</dbReference>
<accession>A0A174WIQ1</accession>
<proteinExistence type="predicted"/>
<dbReference type="GO" id="GO:0005524">
    <property type="term" value="F:ATP binding"/>
    <property type="evidence" value="ECO:0007669"/>
    <property type="project" value="InterPro"/>
</dbReference>
<dbReference type="EMBL" id="CZBM01000013">
    <property type="protein sequence ID" value="CUQ44388.1"/>
    <property type="molecule type" value="Genomic_DNA"/>
</dbReference>
<sequence length="149" mass="16956">MKSLRFIRKTFVYRDIPSSGVMCLLSIIRYHKGAVDSARLLPACQSTDGRTFLSDLANVVETVGLRTQTGASTLSNLKKFPHPVILHIRNDWGAYDFAVCYGFHGGFFLVGVPNWGLMEFREMEMEVLWESRVLLYLEPTGAFKRKSFL</sequence>
<dbReference type="GO" id="GO:0006508">
    <property type="term" value="P:proteolysis"/>
    <property type="evidence" value="ECO:0007669"/>
    <property type="project" value="InterPro"/>
</dbReference>
<dbReference type="AlphaFoldDB" id="A0A174WIQ1"/>
<protein>
    <submittedName>
        <fullName evidence="2">Peptidase C39 family</fullName>
    </submittedName>
</protein>
<dbReference type="RefSeq" id="WP_057329013.1">
    <property type="nucleotide sequence ID" value="NZ_CZBM01000013.1"/>
</dbReference>
<dbReference type="Proteomes" id="UP000095332">
    <property type="component" value="Unassembled WGS sequence"/>
</dbReference>
<organism evidence="2 3">
    <name type="scientific">Parabacteroides distasonis</name>
    <dbReference type="NCBI Taxonomy" id="823"/>
    <lineage>
        <taxon>Bacteria</taxon>
        <taxon>Pseudomonadati</taxon>
        <taxon>Bacteroidota</taxon>
        <taxon>Bacteroidia</taxon>
        <taxon>Bacteroidales</taxon>
        <taxon>Tannerellaceae</taxon>
        <taxon>Parabacteroides</taxon>
    </lineage>
</organism>
<dbReference type="Pfam" id="PF03412">
    <property type="entry name" value="Peptidase_C39"/>
    <property type="match status" value="1"/>
</dbReference>
<feature type="domain" description="Peptidase C39" evidence="1">
    <location>
        <begin position="13"/>
        <end position="136"/>
    </location>
</feature>
<evidence type="ECO:0000313" key="3">
    <source>
        <dbReference type="Proteomes" id="UP000095332"/>
    </source>
</evidence>
<gene>
    <name evidence="2" type="ORF">ERS852560_02933</name>
</gene>
<reference evidence="2 3" key="1">
    <citation type="submission" date="2015-09" db="EMBL/GenBank/DDBJ databases">
        <authorList>
            <consortium name="Pathogen Informatics"/>
        </authorList>
    </citation>
    <scope>NUCLEOTIDE SEQUENCE [LARGE SCALE GENOMIC DNA]</scope>
    <source>
        <strain evidence="2 3">2789STDY5834948</strain>
    </source>
</reference>
<dbReference type="GO" id="GO:0008233">
    <property type="term" value="F:peptidase activity"/>
    <property type="evidence" value="ECO:0007669"/>
    <property type="project" value="InterPro"/>
</dbReference>